<feature type="transmembrane region" description="Helical" evidence="1">
    <location>
        <begin position="263"/>
        <end position="280"/>
    </location>
</feature>
<gene>
    <name evidence="2" type="ORF">V6N11_029299</name>
</gene>
<keyword evidence="1" id="KW-0472">Membrane</keyword>
<accession>A0ABR2NEI2</accession>
<comment type="caution">
    <text evidence="2">The sequence shown here is derived from an EMBL/GenBank/DDBJ whole genome shotgun (WGS) entry which is preliminary data.</text>
</comment>
<evidence type="ECO:0000256" key="1">
    <source>
        <dbReference type="SAM" id="Phobius"/>
    </source>
</evidence>
<evidence type="ECO:0000313" key="2">
    <source>
        <dbReference type="EMBL" id="KAK8974593.1"/>
    </source>
</evidence>
<evidence type="ECO:0000313" key="3">
    <source>
        <dbReference type="Proteomes" id="UP001396334"/>
    </source>
</evidence>
<reference evidence="2 3" key="1">
    <citation type="journal article" date="2024" name="G3 (Bethesda)">
        <title>Genome assembly of Hibiscus sabdariffa L. provides insights into metabolisms of medicinal natural products.</title>
        <authorList>
            <person name="Kim T."/>
        </authorList>
    </citation>
    <scope>NUCLEOTIDE SEQUENCE [LARGE SCALE GENOMIC DNA]</scope>
    <source>
        <strain evidence="2">TK-2024</strain>
        <tissue evidence="2">Old leaves</tissue>
    </source>
</reference>
<keyword evidence="1" id="KW-0812">Transmembrane</keyword>
<keyword evidence="3" id="KW-1185">Reference proteome</keyword>
<sequence length="327" mass="36811">MVPSSFEKGRVLIETSTMDQIDDHMELCVNDKVFPVRIMEADTFLRGSRLGCDCHVSDCESQNTNEDEHNIPVAEDHMVNKVQDHVVVSEAKDGAECARLTREEEVRPSGGVDARSQGHFEEVLWRGNALWEVVSVAHSPVQPVLDTDLDLVSVPIVEGVIEGLESNVIGPAVEGLKAEVINFKGSQRKVRMLADVIQSVSTPAEREERKKVSKRRGRQRPVFGSSGVAAHVQLMGAEWRRISEEALSPVPFMDKLRLGLKALLHRLFIYLVWTLVVVYSQSNKREMFKWILKEVEQIIDRLDEAKAATTTKEDIWDPLSSKKSMEE</sequence>
<protein>
    <submittedName>
        <fullName evidence="2">Uncharacterized protein</fullName>
    </submittedName>
</protein>
<organism evidence="2 3">
    <name type="scientific">Hibiscus sabdariffa</name>
    <name type="common">roselle</name>
    <dbReference type="NCBI Taxonomy" id="183260"/>
    <lineage>
        <taxon>Eukaryota</taxon>
        <taxon>Viridiplantae</taxon>
        <taxon>Streptophyta</taxon>
        <taxon>Embryophyta</taxon>
        <taxon>Tracheophyta</taxon>
        <taxon>Spermatophyta</taxon>
        <taxon>Magnoliopsida</taxon>
        <taxon>eudicotyledons</taxon>
        <taxon>Gunneridae</taxon>
        <taxon>Pentapetalae</taxon>
        <taxon>rosids</taxon>
        <taxon>malvids</taxon>
        <taxon>Malvales</taxon>
        <taxon>Malvaceae</taxon>
        <taxon>Malvoideae</taxon>
        <taxon>Hibiscus</taxon>
    </lineage>
</organism>
<name>A0ABR2NEI2_9ROSI</name>
<dbReference type="Proteomes" id="UP001396334">
    <property type="component" value="Unassembled WGS sequence"/>
</dbReference>
<keyword evidence="1" id="KW-1133">Transmembrane helix</keyword>
<proteinExistence type="predicted"/>
<dbReference type="EMBL" id="JBBPBN010000161">
    <property type="protein sequence ID" value="KAK8974593.1"/>
    <property type="molecule type" value="Genomic_DNA"/>
</dbReference>